<dbReference type="SUPFAM" id="SSF48371">
    <property type="entry name" value="ARM repeat"/>
    <property type="match status" value="1"/>
</dbReference>
<dbReference type="InterPro" id="IPR016024">
    <property type="entry name" value="ARM-type_fold"/>
</dbReference>
<comment type="caution">
    <text evidence="1">The sequence shown here is derived from an EMBL/GenBank/DDBJ whole genome shotgun (WGS) entry which is preliminary data.</text>
</comment>
<reference evidence="1 2" key="1">
    <citation type="journal article" date="2004" name="Int. J. Syst. Evol. Microbiol.">
        <title>Kaistella koreensis gen. nov., sp. nov., a novel member of the Chryseobacterium-Bergeyella-Riemerella branch.</title>
        <authorList>
            <person name="Kim M.K."/>
            <person name="Im W.T."/>
            <person name="Shin Y.K."/>
            <person name="Lim J.H."/>
            <person name="Kim S.H."/>
            <person name="Lee B.C."/>
            <person name="Park M.Y."/>
            <person name="Lee K.Y."/>
            <person name="Lee S.T."/>
        </authorList>
    </citation>
    <scope>NUCLEOTIDE SEQUENCE [LARGE SCALE GENOMIC DNA]</scope>
    <source>
        <strain evidence="1 2">CCUG 49689</strain>
    </source>
</reference>
<gene>
    <name evidence="1" type="ORF">ACM44_04200</name>
</gene>
<dbReference type="OrthoDB" id="1454284at2"/>
<dbReference type="AlphaFoldDB" id="A0A0J7J1S8"/>
<dbReference type="Proteomes" id="UP000035900">
    <property type="component" value="Unassembled WGS sequence"/>
</dbReference>
<accession>A0A0J7J1S8</accession>
<evidence type="ECO:0000313" key="2">
    <source>
        <dbReference type="Proteomes" id="UP000035900"/>
    </source>
</evidence>
<dbReference type="RefSeq" id="WP_048498793.1">
    <property type="nucleotide sequence ID" value="NZ_LFNG01000004.1"/>
</dbReference>
<evidence type="ECO:0008006" key="3">
    <source>
        <dbReference type="Google" id="ProtNLM"/>
    </source>
</evidence>
<proteinExistence type="predicted"/>
<dbReference type="Gene3D" id="1.25.10.10">
    <property type="entry name" value="Leucine-rich Repeat Variant"/>
    <property type="match status" value="1"/>
</dbReference>
<dbReference type="InterPro" id="IPR011989">
    <property type="entry name" value="ARM-like"/>
</dbReference>
<name>A0A0J7J1S8_9FLAO</name>
<organism evidence="1 2">
    <name type="scientific">Chryseobacterium koreense CCUG 49689</name>
    <dbReference type="NCBI Taxonomy" id="1304281"/>
    <lineage>
        <taxon>Bacteria</taxon>
        <taxon>Pseudomonadati</taxon>
        <taxon>Bacteroidota</taxon>
        <taxon>Flavobacteriia</taxon>
        <taxon>Flavobacteriales</taxon>
        <taxon>Weeksellaceae</taxon>
        <taxon>Chryseobacterium group</taxon>
        <taxon>Chryseobacterium</taxon>
    </lineage>
</organism>
<sequence length="337" mass="38504">MLVLILIVVVLSYGLYQYKTLTNMLKWSLVIDQKLSETIVDSESQKPQDPLFDEYSKASSFRNLFLEKLVASKKKFSGSAQNEIKRLYINYDLEKESLSNLKQKQAYRIAGGIQGLTAMQMEQHLHLISGFLTHPSPQVYQEAQYAMLTFQGFKGLDFLDHFPYKISDWQQLRLLRSVNNIPSDCDDSIRLWLSSDNTSVVIFTLRLLRKFQMLAFYDEVKTLLEHPAAQVRIQGVRTMQALENPSTREDFTGTYDAQPEEVQLEIIKAMKLSNDRQYAGFFKSQLLGHPAVSIQIAAAEALASLGNLDDLKRLAESESSSEHLVKIIRHALQEKIC</sequence>
<evidence type="ECO:0000313" key="1">
    <source>
        <dbReference type="EMBL" id="KMQ72212.1"/>
    </source>
</evidence>
<dbReference type="PATRIC" id="fig|1304281.5.peg.904"/>
<dbReference type="STRING" id="1304281.ACM44_04200"/>
<dbReference type="EMBL" id="LFNG01000004">
    <property type="protein sequence ID" value="KMQ72212.1"/>
    <property type="molecule type" value="Genomic_DNA"/>
</dbReference>
<protein>
    <recommendedName>
        <fullName evidence="3">HEAT repeat domain-containing protein</fullName>
    </recommendedName>
</protein>
<keyword evidence="2" id="KW-1185">Reference proteome</keyword>